<dbReference type="SMART" id="SM00331">
    <property type="entry name" value="PP2C_SIG"/>
    <property type="match status" value="1"/>
</dbReference>
<dbReference type="Gene3D" id="3.60.40.10">
    <property type="entry name" value="PPM-type phosphatase domain"/>
    <property type="match status" value="1"/>
</dbReference>
<name>A0A1S1Q3U9_9ACTN</name>
<feature type="region of interest" description="Disordered" evidence="1">
    <location>
        <begin position="157"/>
        <end position="185"/>
    </location>
</feature>
<dbReference type="InterPro" id="IPR015655">
    <property type="entry name" value="PP2C"/>
</dbReference>
<dbReference type="PANTHER" id="PTHR13832">
    <property type="entry name" value="PROTEIN PHOSPHATASE 2C"/>
    <property type="match status" value="1"/>
</dbReference>
<dbReference type="OrthoDB" id="9801841at2"/>
<dbReference type="InterPro" id="IPR036457">
    <property type="entry name" value="PPM-type-like_dom_sf"/>
</dbReference>
<protein>
    <submittedName>
        <fullName evidence="3">Protein-serine/threonine phosphatase</fullName>
    </submittedName>
</protein>
<dbReference type="PROSITE" id="PS51746">
    <property type="entry name" value="PPM_2"/>
    <property type="match status" value="1"/>
</dbReference>
<dbReference type="InterPro" id="IPR001932">
    <property type="entry name" value="PPM-type_phosphatase-like_dom"/>
</dbReference>
<dbReference type="SMART" id="SM00332">
    <property type="entry name" value="PP2Cc"/>
    <property type="match status" value="1"/>
</dbReference>
<dbReference type="GO" id="GO:0004722">
    <property type="term" value="F:protein serine/threonine phosphatase activity"/>
    <property type="evidence" value="ECO:0007669"/>
    <property type="project" value="InterPro"/>
</dbReference>
<gene>
    <name evidence="3" type="ORF">BBK14_03735</name>
</gene>
<evidence type="ECO:0000259" key="2">
    <source>
        <dbReference type="PROSITE" id="PS51746"/>
    </source>
</evidence>
<feature type="compositionally biased region" description="Low complexity" evidence="1">
    <location>
        <begin position="157"/>
        <end position="169"/>
    </location>
</feature>
<dbReference type="EMBL" id="MAXA01000213">
    <property type="protein sequence ID" value="OHV28276.1"/>
    <property type="molecule type" value="Genomic_DNA"/>
</dbReference>
<organism evidence="3 4">
    <name type="scientific">Parafrankia soli</name>
    <dbReference type="NCBI Taxonomy" id="2599596"/>
    <lineage>
        <taxon>Bacteria</taxon>
        <taxon>Bacillati</taxon>
        <taxon>Actinomycetota</taxon>
        <taxon>Actinomycetes</taxon>
        <taxon>Frankiales</taxon>
        <taxon>Frankiaceae</taxon>
        <taxon>Parafrankia</taxon>
    </lineage>
</organism>
<feature type="region of interest" description="Disordered" evidence="1">
    <location>
        <begin position="1"/>
        <end position="23"/>
    </location>
</feature>
<keyword evidence="4" id="KW-1185">Reference proteome</keyword>
<feature type="domain" description="PPM-type phosphatase" evidence="2">
    <location>
        <begin position="80"/>
        <end position="369"/>
    </location>
</feature>
<sequence>MSGHPAGPLPRPEEQTPVTTPPACPRCAATPLAGDRYCERCGAALTATAASGTGPASRTAATMHAVLVADVDRYETDLGAAAGVSDRGLVHHSNEDGMGVALAADSSVGAVGLGAVGVVCDGVSSARGSGPAAAAAAAAATALLTDRVEAWRSRAVPVPAGGPDPGLAPQQAYLGGGRAGGAATPEAERDTAGEMAAALRDAARAAQNAAVAGAAGLGLSPACTFVGTVVVDATLVVGWLGDSRAYLVDSSGARRLTEDDTVAAEAVRAGRLAPELAERGRDAHTITRWLGVGSASAIPRIRAVALPSAGRVVLCSDGLWNYASAAETLAGHVDALGPGAPAIDVARHLVEVALRGGGSDNVTAIVIDIPGRT</sequence>
<evidence type="ECO:0000313" key="3">
    <source>
        <dbReference type="EMBL" id="OHV28276.1"/>
    </source>
</evidence>
<dbReference type="RefSeq" id="WP_071063664.1">
    <property type="nucleotide sequence ID" value="NZ_MAXA01000213.1"/>
</dbReference>
<accession>A0A1S1Q3U9</accession>
<comment type="caution">
    <text evidence="3">The sequence shown here is derived from an EMBL/GenBank/DDBJ whole genome shotgun (WGS) entry which is preliminary data.</text>
</comment>
<dbReference type="Proteomes" id="UP000179769">
    <property type="component" value="Unassembled WGS sequence"/>
</dbReference>
<dbReference type="AlphaFoldDB" id="A0A1S1Q3U9"/>
<reference evidence="4" key="1">
    <citation type="submission" date="2016-07" db="EMBL/GenBank/DDBJ databases">
        <title>Frankia sp. NRRL B-16219 Genome sequencing.</title>
        <authorList>
            <person name="Ghodhbane-Gtari F."/>
            <person name="Swanson E."/>
            <person name="Gueddou A."/>
            <person name="Louati M."/>
            <person name="Nouioui I."/>
            <person name="Hezbri K."/>
            <person name="Abebe-Akele F."/>
            <person name="Simpson S."/>
            <person name="Morris K."/>
            <person name="Thomas K."/>
            <person name="Gtari M."/>
            <person name="Tisa L.S."/>
        </authorList>
    </citation>
    <scope>NUCLEOTIDE SEQUENCE [LARGE SCALE GENOMIC DNA]</scope>
    <source>
        <strain evidence="4">NRRL B-16219</strain>
    </source>
</reference>
<evidence type="ECO:0000256" key="1">
    <source>
        <dbReference type="SAM" id="MobiDB-lite"/>
    </source>
</evidence>
<proteinExistence type="predicted"/>
<dbReference type="PANTHER" id="PTHR13832:SF860">
    <property type="entry name" value="PROTEIN PHOSPHATASE PHPP"/>
    <property type="match status" value="1"/>
</dbReference>
<dbReference type="CDD" id="cd00143">
    <property type="entry name" value="PP2Cc"/>
    <property type="match status" value="1"/>
</dbReference>
<evidence type="ECO:0000313" key="4">
    <source>
        <dbReference type="Proteomes" id="UP000179769"/>
    </source>
</evidence>
<dbReference type="Pfam" id="PF13672">
    <property type="entry name" value="PP2C_2"/>
    <property type="match status" value="1"/>
</dbReference>
<dbReference type="SUPFAM" id="SSF81606">
    <property type="entry name" value="PP2C-like"/>
    <property type="match status" value="1"/>
</dbReference>